<dbReference type="InterPro" id="IPR044217">
    <property type="entry name" value="CLPT1/2"/>
</dbReference>
<gene>
    <name evidence="3" type="ORF">QJ522_15055</name>
</gene>
<dbReference type="PANTHER" id="PTHR47016">
    <property type="entry name" value="ATP-DEPENDENT CLP PROTEASE ATP-BINDING SUBUNIT CLPT1, CHLOROPLASTIC"/>
    <property type="match status" value="1"/>
</dbReference>
<reference evidence="3" key="1">
    <citation type="submission" date="2023-05" db="EMBL/GenBank/DDBJ databases">
        <title>Anaerotaeda fermentans gen. nov., sp. nov., a novel anaerobic planctomycete of the new family within the order Sedimentisphaerales isolated from Taman Peninsula, Russia.</title>
        <authorList>
            <person name="Khomyakova M.A."/>
            <person name="Merkel A.Y."/>
            <person name="Slobodkin A.I."/>
        </authorList>
    </citation>
    <scope>NUCLEOTIDE SEQUENCE</scope>
    <source>
        <strain evidence="3">M17dextr</strain>
    </source>
</reference>
<evidence type="ECO:0000256" key="1">
    <source>
        <dbReference type="PROSITE-ProRule" id="PRU01251"/>
    </source>
</evidence>
<dbReference type="Pfam" id="PF02861">
    <property type="entry name" value="Clp_N"/>
    <property type="match status" value="1"/>
</dbReference>
<dbReference type="RefSeq" id="WP_349245788.1">
    <property type="nucleotide sequence ID" value="NZ_JASCXX010000019.1"/>
</dbReference>
<protein>
    <submittedName>
        <fullName evidence="3">Clp protease N-terminal domain-containing protein</fullName>
    </submittedName>
</protein>
<dbReference type="GO" id="GO:0006508">
    <property type="term" value="P:proteolysis"/>
    <property type="evidence" value="ECO:0007669"/>
    <property type="project" value="UniProtKB-KW"/>
</dbReference>
<dbReference type="PROSITE" id="PS51903">
    <property type="entry name" value="CLP_R"/>
    <property type="match status" value="1"/>
</dbReference>
<keyword evidence="3" id="KW-0378">Hydrolase</keyword>
<organism evidence="3 4">
    <name type="scientific">Anaerobaca lacustris</name>
    <dbReference type="NCBI Taxonomy" id="3044600"/>
    <lineage>
        <taxon>Bacteria</taxon>
        <taxon>Pseudomonadati</taxon>
        <taxon>Planctomycetota</taxon>
        <taxon>Phycisphaerae</taxon>
        <taxon>Sedimentisphaerales</taxon>
        <taxon>Anaerobacaceae</taxon>
        <taxon>Anaerobaca</taxon>
    </lineage>
</organism>
<name>A0AAW6U372_9BACT</name>
<accession>A0AAW6U372</accession>
<dbReference type="Gene3D" id="1.10.1780.10">
    <property type="entry name" value="Clp, N-terminal domain"/>
    <property type="match status" value="1"/>
</dbReference>
<comment type="caution">
    <text evidence="3">The sequence shown here is derived from an EMBL/GenBank/DDBJ whole genome shotgun (WGS) entry which is preliminary data.</text>
</comment>
<dbReference type="PANTHER" id="PTHR47016:SF5">
    <property type="entry name" value="CLP DOMAIN SUPERFAMILY PROTEIN"/>
    <property type="match status" value="1"/>
</dbReference>
<proteinExistence type="predicted"/>
<dbReference type="SUPFAM" id="SSF81923">
    <property type="entry name" value="Double Clp-N motif"/>
    <property type="match status" value="1"/>
</dbReference>
<feature type="domain" description="Clp R" evidence="2">
    <location>
        <begin position="2"/>
        <end position="152"/>
    </location>
</feature>
<dbReference type="AlphaFoldDB" id="A0AAW6U372"/>
<dbReference type="InterPro" id="IPR036628">
    <property type="entry name" value="Clp_N_dom_sf"/>
</dbReference>
<dbReference type="Proteomes" id="UP001431776">
    <property type="component" value="Unassembled WGS sequence"/>
</dbReference>
<keyword evidence="4" id="KW-1185">Reference proteome</keyword>
<evidence type="ECO:0000259" key="2">
    <source>
        <dbReference type="PROSITE" id="PS51903"/>
    </source>
</evidence>
<dbReference type="EMBL" id="JASCXX010000019">
    <property type="protein sequence ID" value="MDI6450378.1"/>
    <property type="molecule type" value="Genomic_DNA"/>
</dbReference>
<evidence type="ECO:0000313" key="3">
    <source>
        <dbReference type="EMBL" id="MDI6450378.1"/>
    </source>
</evidence>
<dbReference type="InterPro" id="IPR004176">
    <property type="entry name" value="Clp_R_N"/>
</dbReference>
<evidence type="ECO:0000313" key="4">
    <source>
        <dbReference type="Proteomes" id="UP001431776"/>
    </source>
</evidence>
<dbReference type="GO" id="GO:0008233">
    <property type="term" value="F:peptidase activity"/>
    <property type="evidence" value="ECO:0007669"/>
    <property type="project" value="UniProtKB-KW"/>
</dbReference>
<sequence length="162" mass="17944">MFERFTEHAREVMSLANQEAQQFGHEFIGTEHILWGLAKVGANHDSPVPGVAAAVLEHFNVDLKPLRKEVETLLEGRPHVEATEKLAQTEHTKNVIRYAVEEARSLHHNYVGTEHLLLGLMRDGKAISAKVLTNLGLRIDAVREQVGRLSPAIHNGAVGPIE</sequence>
<keyword evidence="3" id="KW-0645">Protease</keyword>
<keyword evidence="1" id="KW-0677">Repeat</keyword>